<proteinExistence type="predicted"/>
<dbReference type="Pfam" id="PF17765">
    <property type="entry name" value="MLTR_LBD"/>
    <property type="match status" value="1"/>
</dbReference>
<accession>A0A919V8L2</accession>
<name>A0A919V8L2_9ACTN</name>
<dbReference type="EMBL" id="BOOW01000029">
    <property type="protein sequence ID" value="GII94351.1"/>
    <property type="molecule type" value="Genomic_DNA"/>
</dbReference>
<dbReference type="PANTHER" id="PTHR35010">
    <property type="entry name" value="BLL4672 PROTEIN-RELATED"/>
    <property type="match status" value="1"/>
</dbReference>
<dbReference type="RefSeq" id="WP_204028741.1">
    <property type="nucleotide sequence ID" value="NZ_JBHLZQ010000056.1"/>
</dbReference>
<evidence type="ECO:0000313" key="3">
    <source>
        <dbReference type="Proteomes" id="UP000606172"/>
    </source>
</evidence>
<comment type="caution">
    <text evidence="2">The sequence shown here is derived from an EMBL/GenBank/DDBJ whole genome shotgun (WGS) entry which is preliminary data.</text>
</comment>
<dbReference type="PANTHER" id="PTHR35010:SF2">
    <property type="entry name" value="BLL4672 PROTEIN"/>
    <property type="match status" value="1"/>
</dbReference>
<dbReference type="Gene3D" id="3.30.450.180">
    <property type="match status" value="1"/>
</dbReference>
<dbReference type="Proteomes" id="UP000606172">
    <property type="component" value="Unassembled WGS sequence"/>
</dbReference>
<organism evidence="2 3">
    <name type="scientific">Sinosporangium siamense</name>
    <dbReference type="NCBI Taxonomy" id="1367973"/>
    <lineage>
        <taxon>Bacteria</taxon>
        <taxon>Bacillati</taxon>
        <taxon>Actinomycetota</taxon>
        <taxon>Actinomycetes</taxon>
        <taxon>Streptosporangiales</taxon>
        <taxon>Streptosporangiaceae</taxon>
        <taxon>Sinosporangium</taxon>
    </lineage>
</organism>
<keyword evidence="3" id="KW-1185">Reference proteome</keyword>
<protein>
    <recommendedName>
        <fullName evidence="1">MmyB-like transcription regulator ligand binding domain-containing protein</fullName>
    </recommendedName>
</protein>
<gene>
    <name evidence="2" type="ORF">Ssi02_45820</name>
</gene>
<dbReference type="AlphaFoldDB" id="A0A919V8L2"/>
<evidence type="ECO:0000313" key="2">
    <source>
        <dbReference type="EMBL" id="GII94351.1"/>
    </source>
</evidence>
<evidence type="ECO:0000259" key="1">
    <source>
        <dbReference type="Pfam" id="PF17765"/>
    </source>
</evidence>
<dbReference type="InterPro" id="IPR041413">
    <property type="entry name" value="MLTR_LBD"/>
</dbReference>
<sequence>MADNELGVFPRAQKGAVTPGEVRPTVRALLERLDPTPAVVVDRVGDVLAHTRGYARLAGPLGLLEGRPPNLSRYVFTDKRARRAFPEWGRLADHRAKDLRAAVALGDPRAVALAEELSSNAGVGFSGRYQAWPAMPARTGVERWAHPEAGELLLAYESLDLADGDERRLIVYLPADDATSAALDRLT</sequence>
<reference evidence="2" key="1">
    <citation type="submission" date="2021-01" db="EMBL/GenBank/DDBJ databases">
        <title>Whole genome shotgun sequence of Sinosporangium siamense NBRC 109515.</title>
        <authorList>
            <person name="Komaki H."/>
            <person name="Tamura T."/>
        </authorList>
    </citation>
    <scope>NUCLEOTIDE SEQUENCE</scope>
    <source>
        <strain evidence="2">NBRC 109515</strain>
    </source>
</reference>
<feature type="domain" description="MmyB-like transcription regulator ligand binding" evidence="1">
    <location>
        <begin position="22"/>
        <end position="186"/>
    </location>
</feature>